<dbReference type="AlphaFoldDB" id="A0A0F6TUU0"/>
<evidence type="ECO:0000313" key="3">
    <source>
        <dbReference type="Proteomes" id="UP000034085"/>
    </source>
</evidence>
<keyword evidence="1" id="KW-0732">Signal</keyword>
<dbReference type="RefSeq" id="WP_046481428.1">
    <property type="nucleotide sequence ID" value="NZ_CP011132.1"/>
</dbReference>
<protein>
    <submittedName>
        <fullName evidence="2">Lipoprotein</fullName>
    </submittedName>
</protein>
<evidence type="ECO:0000256" key="1">
    <source>
        <dbReference type="SAM" id="SignalP"/>
    </source>
</evidence>
<feature type="signal peptide" evidence="1">
    <location>
        <begin position="1"/>
        <end position="19"/>
    </location>
</feature>
<reference evidence="2 3" key="1">
    <citation type="journal article" date="2013" name="Appl. Microbiol. Biotechnol.">
        <title>Glycerol assimilation and production of 1,3-propanediol by Citrobacter amalonaticus Y19.</title>
        <authorList>
            <person name="Ainala S.K."/>
            <person name="Ashok S."/>
            <person name="Ko Y."/>
            <person name="Park S."/>
        </authorList>
    </citation>
    <scope>NUCLEOTIDE SEQUENCE [LARGE SCALE GENOMIC DNA]</scope>
    <source>
        <strain evidence="2 3">Y19</strain>
    </source>
</reference>
<feature type="chain" id="PRO_5002510466" evidence="1">
    <location>
        <begin position="20"/>
        <end position="137"/>
    </location>
</feature>
<dbReference type="EMBL" id="CP011132">
    <property type="protein sequence ID" value="AKE59007.1"/>
    <property type="molecule type" value="Genomic_DNA"/>
</dbReference>
<dbReference type="OrthoDB" id="9154618at2"/>
<dbReference type="Proteomes" id="UP000034085">
    <property type="component" value="Chromosome"/>
</dbReference>
<dbReference type="HOGENOM" id="CLU_148504_1_1_6"/>
<proteinExistence type="predicted"/>
<sequence length="137" mass="14686">MNKLLLVVAIALLSGCSTQPVSTEQARSVSADRIWDKKIVKNSADTGTVIVKRDSGLMGSACLISIYIDGNPIADIDSREKVIFYPNPGRHVLSATPHGWCAGGMVEVGAEVVKDKVLIYRVGYGANGDFRFSPTAF</sequence>
<evidence type="ECO:0000313" key="2">
    <source>
        <dbReference type="EMBL" id="AKE59007.1"/>
    </source>
</evidence>
<dbReference type="KEGG" id="cama:F384_10595"/>
<keyword evidence="2" id="KW-0449">Lipoprotein</keyword>
<dbReference type="PATRIC" id="fig|1261127.3.peg.2205"/>
<accession>A0A0F6TUU0</accession>
<gene>
    <name evidence="2" type="ORF">F384_10595</name>
</gene>
<dbReference type="PROSITE" id="PS51257">
    <property type="entry name" value="PROKAR_LIPOPROTEIN"/>
    <property type="match status" value="1"/>
</dbReference>
<organism evidence="2 3">
    <name type="scientific">Citrobacter amalonaticus Y19</name>
    <dbReference type="NCBI Taxonomy" id="1261127"/>
    <lineage>
        <taxon>Bacteria</taxon>
        <taxon>Pseudomonadati</taxon>
        <taxon>Pseudomonadota</taxon>
        <taxon>Gammaproteobacteria</taxon>
        <taxon>Enterobacterales</taxon>
        <taxon>Enterobacteriaceae</taxon>
        <taxon>Citrobacter</taxon>
    </lineage>
</organism>
<name>A0A0F6TUU0_CITAM</name>